<dbReference type="OrthoDB" id="9792015at2"/>
<gene>
    <name evidence="2" type="ORF">Thini_0250</name>
</gene>
<dbReference type="Gene3D" id="3.40.50.1010">
    <property type="entry name" value="5'-nuclease"/>
    <property type="match status" value="1"/>
</dbReference>
<proteinExistence type="predicted"/>
<dbReference type="Pfam" id="PF01850">
    <property type="entry name" value="PIN"/>
    <property type="match status" value="1"/>
</dbReference>
<dbReference type="InterPro" id="IPR029060">
    <property type="entry name" value="PIN-like_dom_sf"/>
</dbReference>
<keyword evidence="3" id="KW-1185">Reference proteome</keyword>
<evidence type="ECO:0000259" key="1">
    <source>
        <dbReference type="Pfam" id="PF01850"/>
    </source>
</evidence>
<protein>
    <submittedName>
        <fullName evidence="2">PilT protein domain-containing protein</fullName>
    </submittedName>
</protein>
<dbReference type="EMBL" id="JH651384">
    <property type="protein sequence ID" value="EIJ32911.1"/>
    <property type="molecule type" value="Genomic_DNA"/>
</dbReference>
<dbReference type="CDD" id="cd18692">
    <property type="entry name" value="PIN_VapC-like"/>
    <property type="match status" value="1"/>
</dbReference>
<dbReference type="AlphaFoldDB" id="A0A656H8K6"/>
<accession>A0A656H8K6</accession>
<name>A0A656H8K6_THINJ</name>
<feature type="domain" description="PIN" evidence="1">
    <location>
        <begin position="7"/>
        <end position="125"/>
    </location>
</feature>
<evidence type="ECO:0000313" key="3">
    <source>
        <dbReference type="Proteomes" id="UP000005317"/>
    </source>
</evidence>
<dbReference type="RefSeq" id="WP_002706874.1">
    <property type="nucleotide sequence ID" value="NZ_JH651384.1"/>
</dbReference>
<dbReference type="InterPro" id="IPR002716">
    <property type="entry name" value="PIN_dom"/>
</dbReference>
<dbReference type="Proteomes" id="UP000005317">
    <property type="component" value="Unassembled WGS sequence"/>
</dbReference>
<evidence type="ECO:0000313" key="2">
    <source>
        <dbReference type="EMBL" id="EIJ32911.1"/>
    </source>
</evidence>
<dbReference type="SUPFAM" id="SSF88723">
    <property type="entry name" value="PIN domain-like"/>
    <property type="match status" value="1"/>
</dbReference>
<reference evidence="3" key="1">
    <citation type="journal article" date="2011" name="Stand. Genomic Sci.">
        <title>Genome sequence of the filamentous, gliding Thiothrix nivea neotype strain (JP2(T)).</title>
        <authorList>
            <person name="Lapidus A."/>
            <person name="Nolan M."/>
            <person name="Lucas S."/>
            <person name="Glavina Del Rio T."/>
            <person name="Tice H."/>
            <person name="Cheng J.F."/>
            <person name="Tapia R."/>
            <person name="Han C."/>
            <person name="Goodwin L."/>
            <person name="Pitluck S."/>
            <person name="Liolios K."/>
            <person name="Pagani I."/>
            <person name="Ivanova N."/>
            <person name="Huntemann M."/>
            <person name="Mavromatis K."/>
            <person name="Mikhailova N."/>
            <person name="Pati A."/>
            <person name="Chen A."/>
            <person name="Palaniappan K."/>
            <person name="Land M."/>
            <person name="Brambilla E.M."/>
            <person name="Rohde M."/>
            <person name="Abt B."/>
            <person name="Verbarg S."/>
            <person name="Goker M."/>
            <person name="Bristow J."/>
            <person name="Eisen J.A."/>
            <person name="Markowitz V."/>
            <person name="Hugenholtz P."/>
            <person name="Kyrpides N.C."/>
            <person name="Klenk H.P."/>
            <person name="Woyke T."/>
        </authorList>
    </citation>
    <scope>NUCLEOTIDE SEQUENCE [LARGE SCALE GENOMIC DNA]</scope>
    <source>
        <strain evidence="3">ATCC 35100 / DSM 5205 / JP2</strain>
    </source>
</reference>
<sequence>MKDGKFFLDTNILLYTFDKTAPAKQSVAIHLVEEALLGKGCISFQVMQEFLNTALRKFEPPMTAEQAQHYQQTTLNWLCDYYPGEDFYRRGLGIKERWRFSWYDSLIITAALECGCHTLYSEDLQHQQKIETLTIINPFS</sequence>
<organism evidence="2 3">
    <name type="scientific">Thiothrix nivea (strain ATCC 35100 / DSM 5205 / JP2)</name>
    <dbReference type="NCBI Taxonomy" id="870187"/>
    <lineage>
        <taxon>Bacteria</taxon>
        <taxon>Pseudomonadati</taxon>
        <taxon>Pseudomonadota</taxon>
        <taxon>Gammaproteobacteria</taxon>
        <taxon>Thiotrichales</taxon>
        <taxon>Thiotrichaceae</taxon>
        <taxon>Thiothrix</taxon>
    </lineage>
</organism>